<dbReference type="SUPFAM" id="SSF46894">
    <property type="entry name" value="C-terminal effector domain of the bipartite response regulators"/>
    <property type="match status" value="1"/>
</dbReference>
<evidence type="ECO:0000256" key="2">
    <source>
        <dbReference type="ARBA" id="ARBA00023125"/>
    </source>
</evidence>
<dbReference type="STRING" id="428993.SAMN06296058_1563"/>
<dbReference type="PRINTS" id="PR00038">
    <property type="entry name" value="HTHLUXR"/>
</dbReference>
<dbReference type="CDD" id="cd06170">
    <property type="entry name" value="LuxR_C_like"/>
    <property type="match status" value="1"/>
</dbReference>
<feature type="domain" description="HTH luxR-type" evidence="4">
    <location>
        <begin position="360"/>
        <end position="422"/>
    </location>
</feature>
<evidence type="ECO:0000259" key="4">
    <source>
        <dbReference type="PROSITE" id="PS50043"/>
    </source>
</evidence>
<keyword evidence="3" id="KW-0804">Transcription</keyword>
<keyword evidence="1" id="KW-0805">Transcription regulation</keyword>
<evidence type="ECO:0000256" key="3">
    <source>
        <dbReference type="ARBA" id="ARBA00023163"/>
    </source>
</evidence>
<evidence type="ECO:0000256" key="1">
    <source>
        <dbReference type="ARBA" id="ARBA00023015"/>
    </source>
</evidence>
<keyword evidence="2" id="KW-0238">DNA-binding</keyword>
<dbReference type="InterPro" id="IPR036388">
    <property type="entry name" value="WH-like_DNA-bd_sf"/>
</dbReference>
<evidence type="ECO:0000313" key="5">
    <source>
        <dbReference type="EMBL" id="SKC61184.1"/>
    </source>
</evidence>
<dbReference type="Pfam" id="PF00196">
    <property type="entry name" value="GerE"/>
    <property type="match status" value="1"/>
</dbReference>
<dbReference type="PANTHER" id="PTHR44688:SF16">
    <property type="entry name" value="DNA-BINDING TRANSCRIPTIONAL ACTIVATOR DEVR_DOSR"/>
    <property type="match status" value="1"/>
</dbReference>
<dbReference type="SMART" id="SM00421">
    <property type="entry name" value="HTH_LUXR"/>
    <property type="match status" value="1"/>
</dbReference>
<dbReference type="AlphaFoldDB" id="A0A1T5KC15"/>
<name>A0A1T5KC15_9GAMM</name>
<dbReference type="Gene3D" id="1.10.10.10">
    <property type="entry name" value="Winged helix-like DNA-binding domain superfamily/Winged helix DNA-binding domain"/>
    <property type="match status" value="1"/>
</dbReference>
<dbReference type="InterPro" id="IPR000792">
    <property type="entry name" value="Tscrpt_reg_LuxR_C"/>
</dbReference>
<dbReference type="PROSITE" id="PS00622">
    <property type="entry name" value="HTH_LUXR_1"/>
    <property type="match status" value="1"/>
</dbReference>
<dbReference type="OrthoDB" id="5986018at2"/>
<keyword evidence="6" id="KW-1185">Reference proteome</keyword>
<reference evidence="5 6" key="1">
    <citation type="submission" date="2017-02" db="EMBL/GenBank/DDBJ databases">
        <authorList>
            <person name="Peterson S.W."/>
        </authorList>
    </citation>
    <scope>NUCLEOTIDE SEQUENCE [LARGE SCALE GENOMIC DNA]</scope>
    <source>
        <strain evidence="5 6">P15</strain>
    </source>
</reference>
<protein>
    <submittedName>
        <fullName evidence="5">Regulatory protein, luxR family</fullName>
    </submittedName>
</protein>
<evidence type="ECO:0000313" key="6">
    <source>
        <dbReference type="Proteomes" id="UP000190341"/>
    </source>
</evidence>
<dbReference type="InterPro" id="IPR016032">
    <property type="entry name" value="Sig_transdc_resp-reg_C-effctor"/>
</dbReference>
<dbReference type="GO" id="GO:0006355">
    <property type="term" value="P:regulation of DNA-templated transcription"/>
    <property type="evidence" value="ECO:0007669"/>
    <property type="project" value="InterPro"/>
</dbReference>
<proteinExistence type="predicted"/>
<organism evidence="5 6">
    <name type="scientific">Pseudoxanthomonas indica</name>
    <dbReference type="NCBI Taxonomy" id="428993"/>
    <lineage>
        <taxon>Bacteria</taxon>
        <taxon>Pseudomonadati</taxon>
        <taxon>Pseudomonadota</taxon>
        <taxon>Gammaproteobacteria</taxon>
        <taxon>Lysobacterales</taxon>
        <taxon>Lysobacteraceae</taxon>
        <taxon>Pseudoxanthomonas</taxon>
    </lineage>
</organism>
<dbReference type="PROSITE" id="PS50043">
    <property type="entry name" value="HTH_LUXR_2"/>
    <property type="match status" value="1"/>
</dbReference>
<dbReference type="Proteomes" id="UP000190341">
    <property type="component" value="Unassembled WGS sequence"/>
</dbReference>
<accession>A0A1T5KC15</accession>
<dbReference type="PANTHER" id="PTHR44688">
    <property type="entry name" value="DNA-BINDING TRANSCRIPTIONAL ACTIVATOR DEVR_DOSR"/>
    <property type="match status" value="1"/>
</dbReference>
<gene>
    <name evidence="5" type="ORF">SAMN06296058_1563</name>
</gene>
<dbReference type="GO" id="GO:0003677">
    <property type="term" value="F:DNA binding"/>
    <property type="evidence" value="ECO:0007669"/>
    <property type="project" value="UniProtKB-KW"/>
</dbReference>
<sequence length="422" mass="47487">MLAISAPVVARRPAGLLVRLLECYKCCPCRHTHGTVGSTSWSWKQRPARGMDMLMLDNSGTFAYSDHAIRERAGLVKSLDMASLWQSCSALISKVLPCHSCSLLFDIDGYQPNQGRHLLTEGREDGVRLATSLDVAAPYLDANPRIRWYTFSQIASQDAHASDRLKAQNPTPGWREFIHFAFWEDSRLEAVLSIRILHDHGDLTESQLSFLKDLYYLLDASLQRIRTLESERTRQSALESLLYDLPLATILLEEDLTPCFVSQEARRLCRRWSDDFDKDDALPRAIEEPLRQWLEASAGSRDLPLGKSSLVIGHHHRPGHRLRVEVSSSPAGNARNSRHLLILAPDVDDDSVVDASSPRVLPLLNCLSPSERKVAALVAEGLRNEVIAQRLFRSRKTVESQISSIFRKLNVANRTQLARLLN</sequence>
<dbReference type="EMBL" id="FUZV01000001">
    <property type="protein sequence ID" value="SKC61184.1"/>
    <property type="molecule type" value="Genomic_DNA"/>
</dbReference>